<organism evidence="5 6">
    <name type="scientific">Enterococcus faecalis TX4248</name>
    <dbReference type="NCBI Taxonomy" id="749495"/>
    <lineage>
        <taxon>Bacteria</taxon>
        <taxon>Bacillati</taxon>
        <taxon>Bacillota</taxon>
        <taxon>Bacilli</taxon>
        <taxon>Lactobacillales</taxon>
        <taxon>Enterococcaceae</taxon>
        <taxon>Enterococcus</taxon>
    </lineage>
</organism>
<dbReference type="SUPFAM" id="SSF53850">
    <property type="entry name" value="Periplasmic binding protein-like II"/>
    <property type="match status" value="1"/>
</dbReference>
<feature type="signal peptide" evidence="4">
    <location>
        <begin position="1"/>
        <end position="24"/>
    </location>
</feature>
<dbReference type="PROSITE" id="PS51257">
    <property type="entry name" value="PROKAR_LIPOPROTEIN"/>
    <property type="match status" value="1"/>
</dbReference>
<name>A0A125W1N4_ENTFL</name>
<evidence type="ECO:0000313" key="6">
    <source>
        <dbReference type="Proteomes" id="UP000004846"/>
    </source>
</evidence>
<dbReference type="PANTHER" id="PTHR30061:SF50">
    <property type="entry name" value="MALTOSE_MALTODEXTRIN-BINDING PERIPLASMIC PROTEIN"/>
    <property type="match status" value="1"/>
</dbReference>
<dbReference type="Proteomes" id="UP000004846">
    <property type="component" value="Unassembled WGS sequence"/>
</dbReference>
<dbReference type="GO" id="GO:0042956">
    <property type="term" value="P:maltodextrin transmembrane transport"/>
    <property type="evidence" value="ECO:0007669"/>
    <property type="project" value="TreeGrafter"/>
</dbReference>
<dbReference type="GO" id="GO:0055052">
    <property type="term" value="C:ATP-binding cassette (ABC) transporter complex, substrate-binding subunit-containing"/>
    <property type="evidence" value="ECO:0007669"/>
    <property type="project" value="TreeGrafter"/>
</dbReference>
<evidence type="ECO:0000256" key="1">
    <source>
        <dbReference type="ARBA" id="ARBA00008520"/>
    </source>
</evidence>
<evidence type="ECO:0000256" key="4">
    <source>
        <dbReference type="SAM" id="SignalP"/>
    </source>
</evidence>
<proteinExistence type="inferred from homology"/>
<protein>
    <submittedName>
        <fullName evidence="5">ABC transporter, solute-binding protein</fullName>
    </submittedName>
</protein>
<comment type="caution">
    <text evidence="5">The sequence shown here is derived from an EMBL/GenBank/DDBJ whole genome shotgun (WGS) entry which is preliminary data.</text>
</comment>
<gene>
    <name evidence="5" type="ORF">HMPREF9498_03251</name>
</gene>
<dbReference type="PANTHER" id="PTHR30061">
    <property type="entry name" value="MALTOSE-BINDING PERIPLASMIC PROTEIN"/>
    <property type="match status" value="1"/>
</dbReference>
<comment type="similarity">
    <text evidence="1">Belongs to the bacterial solute-binding protein 1 family.</text>
</comment>
<dbReference type="GeneID" id="60893729"/>
<dbReference type="SMR" id="A0A125W1N4"/>
<dbReference type="EMBL" id="AEBR01000110">
    <property type="protein sequence ID" value="EFM81312.1"/>
    <property type="molecule type" value="Genomic_DNA"/>
</dbReference>
<feature type="chain" id="PRO_5038354579" evidence="4">
    <location>
        <begin position="25"/>
        <end position="416"/>
    </location>
</feature>
<dbReference type="InterPro" id="IPR006059">
    <property type="entry name" value="SBP"/>
</dbReference>
<evidence type="ECO:0000256" key="2">
    <source>
        <dbReference type="ARBA" id="ARBA00022448"/>
    </source>
</evidence>
<sequence>MKANWKKILMGGILLSASAVLLTACGGAEKTKAENESGSANKAAGDVKLWVDTEYMGVFKKVVADFEKENPDIKVNLTAGNSADAKKDIAKDPKAAADVFMMPHDQIGQMAEAGLIYPNTKYEKEVKENNIDSAVAGVTWKDKVYAYPYAVESQVLYYNKDTYSPEEIKTWKSLTEKGKIGTNFGEDGANYIFGPLFMSNGDYLYGENGEDPKGTNFNNQQGIEVLQWIADQKNNPGVIQSNTEALSNLGSGKTDAFLSGPWSKNDVEKALGDKMGAAAYPTIDFGNGEKQMKAFLGVRSFAVNQQTQAPLAAMTLANYLTSEKAQMTYFKEIGFVPSNKKLQTNEEITQDTVAKAILEMAQPTHSVVMPKIPEIVSFWPAMDAVINDTYKGNIKPADYQAKLDKLVQDTSKEAKE</sequence>
<evidence type="ECO:0000313" key="5">
    <source>
        <dbReference type="EMBL" id="EFM81312.1"/>
    </source>
</evidence>
<dbReference type="GO" id="GO:1901982">
    <property type="term" value="F:maltose binding"/>
    <property type="evidence" value="ECO:0007669"/>
    <property type="project" value="TreeGrafter"/>
</dbReference>
<evidence type="ECO:0000256" key="3">
    <source>
        <dbReference type="ARBA" id="ARBA00022729"/>
    </source>
</evidence>
<dbReference type="Pfam" id="PF13416">
    <property type="entry name" value="SBP_bac_8"/>
    <property type="match status" value="1"/>
</dbReference>
<keyword evidence="3 4" id="KW-0732">Signal</keyword>
<accession>A0A125W1N4</accession>
<dbReference type="Gene3D" id="3.40.190.10">
    <property type="entry name" value="Periplasmic binding protein-like II"/>
    <property type="match status" value="2"/>
</dbReference>
<dbReference type="GO" id="GO:0015768">
    <property type="term" value="P:maltose transport"/>
    <property type="evidence" value="ECO:0007669"/>
    <property type="project" value="TreeGrafter"/>
</dbReference>
<keyword evidence="2" id="KW-0813">Transport</keyword>
<dbReference type="HOGENOM" id="CLU_031285_17_3_9"/>
<dbReference type="RefSeq" id="WP_002382263.1">
    <property type="nucleotide sequence ID" value="NZ_GL454489.1"/>
</dbReference>
<reference evidence="5 6" key="1">
    <citation type="submission" date="2010-07" db="EMBL/GenBank/DDBJ databases">
        <authorList>
            <person name="Sid Ahmed O."/>
        </authorList>
    </citation>
    <scope>NUCLEOTIDE SEQUENCE [LARGE SCALE GENOMIC DNA]</scope>
    <source>
        <strain evidence="5 6">TX4248</strain>
    </source>
</reference>
<dbReference type="AlphaFoldDB" id="A0A125W1N4"/>